<dbReference type="PANTHER" id="PTHR30204:SF15">
    <property type="entry name" value="BLL5018 PROTEIN"/>
    <property type="match status" value="1"/>
</dbReference>
<organism evidence="3 4">
    <name type="scientific">Treponema lecithinolyticum ATCC 700332</name>
    <dbReference type="NCBI Taxonomy" id="1321815"/>
    <lineage>
        <taxon>Bacteria</taxon>
        <taxon>Pseudomonadati</taxon>
        <taxon>Spirochaetota</taxon>
        <taxon>Spirochaetia</taxon>
        <taxon>Spirochaetales</taxon>
        <taxon>Treponemataceae</taxon>
        <taxon>Treponema</taxon>
    </lineage>
</organism>
<reference evidence="3 4" key="1">
    <citation type="submission" date="2013-08" db="EMBL/GenBank/DDBJ databases">
        <authorList>
            <person name="Weinstock G."/>
            <person name="Sodergren E."/>
            <person name="Wylie T."/>
            <person name="Fulton L."/>
            <person name="Fulton R."/>
            <person name="Fronick C."/>
            <person name="O'Laughlin M."/>
            <person name="Godfrey J."/>
            <person name="Miner T."/>
            <person name="Herter B."/>
            <person name="Appelbaum E."/>
            <person name="Cordes M."/>
            <person name="Lek S."/>
            <person name="Wollam A."/>
            <person name="Pepin K.H."/>
            <person name="Palsikar V.B."/>
            <person name="Mitreva M."/>
            <person name="Wilson R.K."/>
        </authorList>
    </citation>
    <scope>NUCLEOTIDE SEQUENCE [LARGE SCALE GENOMIC DNA]</scope>
    <source>
        <strain evidence="3 4">ATCC 700332</strain>
    </source>
</reference>
<dbReference type="InterPro" id="IPR047057">
    <property type="entry name" value="MerR_fam"/>
</dbReference>
<dbReference type="EMBL" id="AWVH01000005">
    <property type="protein sequence ID" value="ERJ94203.1"/>
    <property type="molecule type" value="Genomic_DNA"/>
</dbReference>
<sequence length="118" mass="13593">MTGFSIGEVEQITSVKAHVLRYWEEIIPSLAPHKDMGGRRLYSKRDVQTVLRLKYLIQEKKYTIEGARKRLIEEQAAAGEAGSQTNGEQDFIPQLNQIRSELLDLYRTVHKAHREANE</sequence>
<name>A0ABN0P163_TRELE</name>
<keyword evidence="4" id="KW-1185">Reference proteome</keyword>
<dbReference type="PANTHER" id="PTHR30204">
    <property type="entry name" value="REDOX-CYCLING DRUG-SENSING TRANSCRIPTIONAL ACTIVATOR SOXR"/>
    <property type="match status" value="1"/>
</dbReference>
<evidence type="ECO:0000313" key="4">
    <source>
        <dbReference type="Proteomes" id="UP000016649"/>
    </source>
</evidence>
<keyword evidence="1" id="KW-0238">DNA-binding</keyword>
<dbReference type="Gene3D" id="1.10.1660.10">
    <property type="match status" value="1"/>
</dbReference>
<dbReference type="PROSITE" id="PS50937">
    <property type="entry name" value="HTH_MERR_2"/>
    <property type="match status" value="1"/>
</dbReference>
<evidence type="ECO:0000313" key="3">
    <source>
        <dbReference type="EMBL" id="ERJ94203.1"/>
    </source>
</evidence>
<feature type="domain" description="HTH merR-type" evidence="2">
    <location>
        <begin position="3"/>
        <end position="58"/>
    </location>
</feature>
<dbReference type="SMART" id="SM00422">
    <property type="entry name" value="HTH_MERR"/>
    <property type="match status" value="1"/>
</dbReference>
<dbReference type="SUPFAM" id="SSF46955">
    <property type="entry name" value="Putative DNA-binding domain"/>
    <property type="match status" value="1"/>
</dbReference>
<dbReference type="InterPro" id="IPR000551">
    <property type="entry name" value="MerR-type_HTH_dom"/>
</dbReference>
<comment type="caution">
    <text evidence="3">The sequence shown here is derived from an EMBL/GenBank/DDBJ whole genome shotgun (WGS) entry which is preliminary data.</text>
</comment>
<gene>
    <name evidence="3" type="ORF">HMPREF9193_00172</name>
</gene>
<dbReference type="CDD" id="cd04765">
    <property type="entry name" value="HTH_MlrA-like_sg2"/>
    <property type="match status" value="1"/>
</dbReference>
<evidence type="ECO:0000259" key="2">
    <source>
        <dbReference type="PROSITE" id="PS50937"/>
    </source>
</evidence>
<accession>A0ABN0P163</accession>
<protein>
    <submittedName>
        <fullName evidence="3">Transcriptional regulator, MerR family</fullName>
    </submittedName>
</protein>
<dbReference type="Proteomes" id="UP000016649">
    <property type="component" value="Unassembled WGS sequence"/>
</dbReference>
<proteinExistence type="predicted"/>
<evidence type="ECO:0000256" key="1">
    <source>
        <dbReference type="ARBA" id="ARBA00023125"/>
    </source>
</evidence>
<dbReference type="Pfam" id="PF13411">
    <property type="entry name" value="MerR_1"/>
    <property type="match status" value="1"/>
</dbReference>
<dbReference type="InterPro" id="IPR009061">
    <property type="entry name" value="DNA-bd_dom_put_sf"/>
</dbReference>